<evidence type="ECO:0000256" key="1">
    <source>
        <dbReference type="SAM" id="Phobius"/>
    </source>
</evidence>
<feature type="transmembrane region" description="Helical" evidence="1">
    <location>
        <begin position="183"/>
        <end position="203"/>
    </location>
</feature>
<protein>
    <submittedName>
        <fullName evidence="2">Uncharacterized protein</fullName>
    </submittedName>
</protein>
<gene>
    <name evidence="2" type="ORF">FVO59_05700</name>
</gene>
<feature type="transmembrane region" description="Helical" evidence="1">
    <location>
        <begin position="98"/>
        <end position="120"/>
    </location>
</feature>
<reference evidence="2 3" key="1">
    <citation type="journal article" date="2020" name="Front. Microbiol.">
        <title>Design of Bacterial Strain-Specific qPCR Assays Using NGS Data and Publicly Available Resources and Its Application to Track Biocontrol Strains.</title>
        <authorList>
            <person name="Hernandez I."/>
            <person name="Sant C."/>
            <person name="Martinez R."/>
            <person name="Fernandez C."/>
        </authorList>
    </citation>
    <scope>NUCLEOTIDE SEQUENCE [LARGE SCALE GENOMIC DNA]</scope>
    <source>
        <strain evidence="2 3">B24</strain>
    </source>
</reference>
<keyword evidence="1" id="KW-1133">Transmembrane helix</keyword>
<evidence type="ECO:0000313" key="3">
    <source>
        <dbReference type="Proteomes" id="UP000515708"/>
    </source>
</evidence>
<sequence>MARTNAVGFWEAVETLSDRGKPIVRPTQPVRSISSPVALVTLTTLAIAAIPLLLLDPDSADGVPMLLSLFLFPMIAGAVIIELVVLCKLGQQEPDWVLLWWPLVVLPAGLLAMSVGPMIAHPDYFDVTSVSSAAGVMFTFALLLVFGLGAGFLFWMLVVFPLRVLLMAAVDAVRGDRVAGFRVYAPLLLLSIPAISVTVVLSLDEVEASRAAVGQVVLALLGIPGDYEVAWGPGLWIVRGITLALIGGAIWTTARSKRSARENAE</sequence>
<feature type="transmembrane region" description="Helical" evidence="1">
    <location>
        <begin position="33"/>
        <end position="54"/>
    </location>
</feature>
<dbReference type="EMBL" id="CP043732">
    <property type="protein sequence ID" value="QMU96771.1"/>
    <property type="molecule type" value="Genomic_DNA"/>
</dbReference>
<dbReference type="RefSeq" id="WP_182255562.1">
    <property type="nucleotide sequence ID" value="NZ_CP043732.1"/>
</dbReference>
<feature type="transmembrane region" description="Helical" evidence="1">
    <location>
        <begin position="66"/>
        <end position="86"/>
    </location>
</feature>
<dbReference type="Proteomes" id="UP000515708">
    <property type="component" value="Chromosome"/>
</dbReference>
<accession>A0A7D7WF95</accession>
<feature type="transmembrane region" description="Helical" evidence="1">
    <location>
        <begin position="236"/>
        <end position="254"/>
    </location>
</feature>
<dbReference type="AlphaFoldDB" id="A0A7D7WF95"/>
<keyword evidence="1" id="KW-0472">Membrane</keyword>
<evidence type="ECO:0000313" key="2">
    <source>
        <dbReference type="EMBL" id="QMU96771.1"/>
    </source>
</evidence>
<organism evidence="2 3">
    <name type="scientific">Microbacterium esteraromaticum</name>
    <dbReference type="NCBI Taxonomy" id="57043"/>
    <lineage>
        <taxon>Bacteria</taxon>
        <taxon>Bacillati</taxon>
        <taxon>Actinomycetota</taxon>
        <taxon>Actinomycetes</taxon>
        <taxon>Micrococcales</taxon>
        <taxon>Microbacteriaceae</taxon>
        <taxon>Microbacterium</taxon>
    </lineage>
</organism>
<name>A0A7D7WF95_9MICO</name>
<keyword evidence="1" id="KW-0812">Transmembrane</keyword>
<feature type="transmembrane region" description="Helical" evidence="1">
    <location>
        <begin position="140"/>
        <end position="162"/>
    </location>
</feature>
<proteinExistence type="predicted"/>